<name>A0A914E5N6_9BILA</name>
<dbReference type="Gene3D" id="2.60.40.4100">
    <property type="entry name" value="Zona pellucida, ZP-C domain"/>
    <property type="match status" value="1"/>
</dbReference>
<dbReference type="Proteomes" id="UP000887540">
    <property type="component" value="Unplaced"/>
</dbReference>
<dbReference type="PANTHER" id="PTHR47327">
    <property type="entry name" value="FI18240P1-RELATED"/>
    <property type="match status" value="1"/>
</dbReference>
<dbReference type="PROSITE" id="PS51034">
    <property type="entry name" value="ZP_2"/>
    <property type="match status" value="1"/>
</dbReference>
<evidence type="ECO:0000256" key="2">
    <source>
        <dbReference type="SAM" id="Phobius"/>
    </source>
</evidence>
<dbReference type="InterPro" id="IPR003609">
    <property type="entry name" value="Pan_app"/>
</dbReference>
<dbReference type="Pfam" id="PF00100">
    <property type="entry name" value="Zona_pellucida"/>
    <property type="match status" value="1"/>
</dbReference>
<feature type="transmembrane region" description="Helical" evidence="2">
    <location>
        <begin position="691"/>
        <end position="715"/>
    </location>
</feature>
<dbReference type="PANTHER" id="PTHR47327:SF3">
    <property type="entry name" value="PAN DOMAIN PROTEIN"/>
    <property type="match status" value="1"/>
</dbReference>
<dbReference type="AlphaFoldDB" id="A0A914E5N6"/>
<dbReference type="SMART" id="SM00473">
    <property type="entry name" value="PAN_AP"/>
    <property type="match status" value="4"/>
</dbReference>
<dbReference type="WBParaSite" id="ACRNAN_scaffold5749.g15619.t1">
    <property type="protein sequence ID" value="ACRNAN_scaffold5749.g15619.t1"/>
    <property type="gene ID" value="ACRNAN_scaffold5749.g15619"/>
</dbReference>
<keyword evidence="5" id="KW-1185">Reference proteome</keyword>
<evidence type="ECO:0000256" key="1">
    <source>
        <dbReference type="ARBA" id="ARBA00023157"/>
    </source>
</evidence>
<proteinExistence type="predicted"/>
<dbReference type="CDD" id="cd01099">
    <property type="entry name" value="PAN_AP_HGF"/>
    <property type="match status" value="3"/>
</dbReference>
<reference evidence="6" key="1">
    <citation type="submission" date="2022-11" db="UniProtKB">
        <authorList>
            <consortium name="WormBaseParasite"/>
        </authorList>
    </citation>
    <scope>IDENTIFICATION</scope>
</reference>
<dbReference type="Pfam" id="PF00024">
    <property type="entry name" value="PAN_1"/>
    <property type="match status" value="4"/>
</dbReference>
<dbReference type="InterPro" id="IPR055355">
    <property type="entry name" value="ZP-C"/>
</dbReference>
<evidence type="ECO:0000259" key="3">
    <source>
        <dbReference type="PROSITE" id="PS50948"/>
    </source>
</evidence>
<organism evidence="5 6">
    <name type="scientific">Acrobeloides nanus</name>
    <dbReference type="NCBI Taxonomy" id="290746"/>
    <lineage>
        <taxon>Eukaryota</taxon>
        <taxon>Metazoa</taxon>
        <taxon>Ecdysozoa</taxon>
        <taxon>Nematoda</taxon>
        <taxon>Chromadorea</taxon>
        <taxon>Rhabditida</taxon>
        <taxon>Tylenchina</taxon>
        <taxon>Cephalobomorpha</taxon>
        <taxon>Cephaloboidea</taxon>
        <taxon>Cephalobidae</taxon>
        <taxon>Acrobeloides</taxon>
    </lineage>
</organism>
<keyword evidence="2" id="KW-1133">Transmembrane helix</keyword>
<dbReference type="GO" id="GO:0009653">
    <property type="term" value="P:anatomical structure morphogenesis"/>
    <property type="evidence" value="ECO:0007669"/>
    <property type="project" value="TreeGrafter"/>
</dbReference>
<dbReference type="PROSITE" id="PS50948">
    <property type="entry name" value="PAN"/>
    <property type="match status" value="3"/>
</dbReference>
<keyword evidence="2" id="KW-0812">Transmembrane</keyword>
<feature type="domain" description="Apple" evidence="3">
    <location>
        <begin position="180"/>
        <end position="264"/>
    </location>
</feature>
<feature type="domain" description="Apple" evidence="3">
    <location>
        <begin position="90"/>
        <end position="173"/>
    </location>
</feature>
<evidence type="ECO:0000313" key="5">
    <source>
        <dbReference type="Proteomes" id="UP000887540"/>
    </source>
</evidence>
<keyword evidence="2" id="KW-0472">Membrane</keyword>
<dbReference type="SUPFAM" id="SSF57414">
    <property type="entry name" value="Hairpin loop containing domain-like"/>
    <property type="match status" value="3"/>
</dbReference>
<protein>
    <submittedName>
        <fullName evidence="6">PAN domain protein</fullName>
    </submittedName>
</protein>
<dbReference type="InterPro" id="IPR042235">
    <property type="entry name" value="ZP-C_dom"/>
</dbReference>
<evidence type="ECO:0000259" key="4">
    <source>
        <dbReference type="PROSITE" id="PS51034"/>
    </source>
</evidence>
<sequence length="727" mass="80417">MPARLDGTPVVVSTAGHDLTCAQYCRNNIEPTTGAQRVCASFNFDGRETCYFFDDAASPAGTADLNPNPSANNFYYEKTCLPGVSAHEACTYRSFSFERMRKTALEGFVKKSIQVGSREECLSACLKERSFTCRSVNYNYDGYLCELSTEDRRSKPNHMRMSDQPIDYYDNNCLTRQNRCGASGGNLVFVKTTQFEIHYYDHTQSVEAQESYCLQKCLDSLNTFCRSVEFSPQEKNCIVSDEDTFSRADQQGAVESKDYYEPICVSADLSSSTCRQQAAFERFIGTSIEGEPVASAQAVTVSDCISLCFQNLNCKSINYDRTQMICYIYGKGREDANIKANPSFDYYEFNCESQFGGMALCTNEGIRFIVNTKEPYTGAIYAAEKFSTCSQVVENQKQITITFPPPTISTNCGTVIKDGKLEALVVVSLDGVLPHQVTTEWDRFYRVTCAVSMDKMEEAMSPEGTVVVTTIYDAGEANAQVLEPGTPPPITATISFLDENEQKLTKASIGDQITLVVESNQAGPHNMMLTDCVATRVGGEGDAVPFAIIDNGCPRYPALVGPVEQDFEKNRLKSDMKAFRLDGSYDVQIECTVMFCAGPNGCPPSNCMDSGTNELFASHGRRKRDAQNISENDKRTAETLSAIIRVLAEGEDDLEADDLNMKSNSTRYFTEEDEELDVLEAIDTICLSDTMFVSTVVGMSVVCLILSAMIVIWGCQSLNAEKKQLPM</sequence>
<feature type="domain" description="Apple" evidence="3">
    <location>
        <begin position="274"/>
        <end position="351"/>
    </location>
</feature>
<accession>A0A914E5N6</accession>
<dbReference type="SMART" id="SM00241">
    <property type="entry name" value="ZP"/>
    <property type="match status" value="1"/>
</dbReference>
<evidence type="ECO:0000313" key="6">
    <source>
        <dbReference type="WBParaSite" id="ACRNAN_scaffold5749.g15619.t1"/>
    </source>
</evidence>
<feature type="domain" description="ZP" evidence="4">
    <location>
        <begin position="360"/>
        <end position="614"/>
    </location>
</feature>
<dbReference type="InterPro" id="IPR001507">
    <property type="entry name" value="ZP_dom"/>
</dbReference>
<keyword evidence="1" id="KW-1015">Disulfide bond</keyword>
<dbReference type="InterPro" id="IPR052774">
    <property type="entry name" value="Celegans_DevNeuronal_Protein"/>
</dbReference>
<dbReference type="Gene3D" id="3.50.4.10">
    <property type="entry name" value="Hepatocyte Growth Factor"/>
    <property type="match status" value="3"/>
</dbReference>